<dbReference type="GO" id="GO:0003676">
    <property type="term" value="F:nucleic acid binding"/>
    <property type="evidence" value="ECO:0007669"/>
    <property type="project" value="InterPro"/>
</dbReference>
<evidence type="ECO:0000259" key="2">
    <source>
        <dbReference type="PROSITE" id="PS50158"/>
    </source>
</evidence>
<dbReference type="GO" id="GO:0008270">
    <property type="term" value="F:zinc ion binding"/>
    <property type="evidence" value="ECO:0007669"/>
    <property type="project" value="UniProtKB-KW"/>
</dbReference>
<evidence type="ECO:0000313" key="3">
    <source>
        <dbReference type="EMBL" id="MBA0577582.1"/>
    </source>
</evidence>
<dbReference type="Pfam" id="PF14392">
    <property type="entry name" value="zf-CCHC_4"/>
    <property type="match status" value="1"/>
</dbReference>
<name>A0A7J8NL91_9ROSI</name>
<dbReference type="PROSITE" id="PS50158">
    <property type="entry name" value="ZF_CCHC"/>
    <property type="match status" value="1"/>
</dbReference>
<dbReference type="SUPFAM" id="SSF57756">
    <property type="entry name" value="Retrovirus zinc finger-like domains"/>
    <property type="match status" value="1"/>
</dbReference>
<dbReference type="InterPro" id="IPR001878">
    <property type="entry name" value="Znf_CCHC"/>
</dbReference>
<keyword evidence="1" id="KW-0863">Zinc-finger</keyword>
<dbReference type="EMBL" id="JABEZX010356224">
    <property type="protein sequence ID" value="MBA0577582.1"/>
    <property type="molecule type" value="Genomic_DNA"/>
</dbReference>
<protein>
    <recommendedName>
        <fullName evidence="2">CCHC-type domain-containing protein</fullName>
    </recommendedName>
</protein>
<keyword evidence="4" id="KW-1185">Reference proteome</keyword>
<dbReference type="InterPro" id="IPR025836">
    <property type="entry name" value="Zn_knuckle_CX2CX4HX4C"/>
</dbReference>
<reference evidence="3 4" key="1">
    <citation type="journal article" date="2019" name="Genome Biol. Evol.">
        <title>Insights into the evolution of the New World diploid cottons (Gossypium, subgenus Houzingenia) based on genome sequencing.</title>
        <authorList>
            <person name="Grover C.E."/>
            <person name="Arick M.A. 2nd"/>
            <person name="Thrash A."/>
            <person name="Conover J.L."/>
            <person name="Sanders W.S."/>
            <person name="Peterson D.G."/>
            <person name="Frelichowski J.E."/>
            <person name="Scheffler J.A."/>
            <person name="Scheffler B.E."/>
            <person name="Wendel J.F."/>
        </authorList>
    </citation>
    <scope>NUCLEOTIDE SEQUENCE [LARGE SCALE GENOMIC DNA]</scope>
    <source>
        <strain evidence="3">157</strain>
        <tissue evidence="3">Leaf</tissue>
    </source>
</reference>
<dbReference type="InterPro" id="IPR036875">
    <property type="entry name" value="Znf_CCHC_sf"/>
</dbReference>
<accession>A0A7J8NL91</accession>
<keyword evidence="1" id="KW-0479">Metal-binding</keyword>
<proteinExistence type="predicted"/>
<evidence type="ECO:0000313" key="4">
    <source>
        <dbReference type="Proteomes" id="UP000593572"/>
    </source>
</evidence>
<dbReference type="AlphaFoldDB" id="A0A7J8NL91"/>
<feature type="domain" description="CCHC-type" evidence="2">
    <location>
        <begin position="21"/>
        <end position="35"/>
    </location>
</feature>
<organism evidence="3 4">
    <name type="scientific">Gossypium lobatum</name>
    <dbReference type="NCBI Taxonomy" id="34289"/>
    <lineage>
        <taxon>Eukaryota</taxon>
        <taxon>Viridiplantae</taxon>
        <taxon>Streptophyta</taxon>
        <taxon>Embryophyta</taxon>
        <taxon>Tracheophyta</taxon>
        <taxon>Spermatophyta</taxon>
        <taxon>Magnoliopsida</taxon>
        <taxon>eudicotyledons</taxon>
        <taxon>Gunneridae</taxon>
        <taxon>Pentapetalae</taxon>
        <taxon>rosids</taxon>
        <taxon>malvids</taxon>
        <taxon>Malvales</taxon>
        <taxon>Malvaceae</taxon>
        <taxon>Malvoideae</taxon>
        <taxon>Gossypium</taxon>
    </lineage>
</organism>
<evidence type="ECO:0000256" key="1">
    <source>
        <dbReference type="PROSITE-ProRule" id="PRU00047"/>
    </source>
</evidence>
<sequence length="164" mass="18222">MFGKSLVVYARFKYEKLSLFCFICGRLGHWESFCPFRLQVEPSKITFGWDLSLRAAGNLSYEGKMLGRNVRGAIGSQNINLNLRQSGLGKYEDNSSYTSGYVGGDVRMVADGVGYGPMDLVSNEKEDPIALLEALETRAADLNKNPKLERSWVEKATNGKKAPK</sequence>
<keyword evidence="1" id="KW-0862">Zinc</keyword>
<comment type="caution">
    <text evidence="3">The sequence shown here is derived from an EMBL/GenBank/DDBJ whole genome shotgun (WGS) entry which is preliminary data.</text>
</comment>
<dbReference type="Proteomes" id="UP000593572">
    <property type="component" value="Unassembled WGS sequence"/>
</dbReference>
<gene>
    <name evidence="3" type="ORF">Golob_027778</name>
</gene>